<keyword evidence="7" id="KW-0238">DNA-binding</keyword>
<dbReference type="PANTHER" id="PTHR11361">
    <property type="entry name" value="DNA MISMATCH REPAIR PROTEIN MUTS FAMILY MEMBER"/>
    <property type="match status" value="1"/>
</dbReference>
<dbReference type="SMART" id="SM00534">
    <property type="entry name" value="MUTSac"/>
    <property type="match status" value="1"/>
</dbReference>
<keyword evidence="15" id="KW-1185">Reference proteome</keyword>
<dbReference type="CDD" id="cd03281">
    <property type="entry name" value="ABC_MSH5_euk"/>
    <property type="match status" value="1"/>
</dbReference>
<reference evidence="14 15" key="1">
    <citation type="journal article" date="2014" name="BMC Genomics">
        <title>Comparative genome sequencing reveals chemotype-specific gene clusters in the toxigenic black mold Stachybotrys.</title>
        <authorList>
            <person name="Semeiks J."/>
            <person name="Borek D."/>
            <person name="Otwinowski Z."/>
            <person name="Grishin N.V."/>
        </authorList>
    </citation>
    <scope>NUCLEOTIDE SEQUENCE [LARGE SCALE GENOMIC DNA]</scope>
    <source>
        <strain evidence="15">CBS 109288 / IBT 7711</strain>
    </source>
</reference>
<keyword evidence="5" id="KW-0547">Nucleotide-binding</keyword>
<protein>
    <recommendedName>
        <fullName evidence="10">DNA mismatch repair protein MSH5</fullName>
    </recommendedName>
    <alternativeName>
        <fullName evidence="11">MutS protein homolog 5</fullName>
    </alternativeName>
</protein>
<evidence type="ECO:0000259" key="13">
    <source>
        <dbReference type="PROSITE" id="PS00486"/>
    </source>
</evidence>
<dbReference type="InterPro" id="IPR036187">
    <property type="entry name" value="DNA_mismatch_repair_MutS_sf"/>
</dbReference>
<dbReference type="Gene3D" id="1.10.1420.10">
    <property type="match status" value="1"/>
</dbReference>
<dbReference type="SMART" id="SM00533">
    <property type="entry name" value="MUTSd"/>
    <property type="match status" value="1"/>
</dbReference>
<dbReference type="GO" id="GO:0005524">
    <property type="term" value="F:ATP binding"/>
    <property type="evidence" value="ECO:0007669"/>
    <property type="project" value="UniProtKB-KW"/>
</dbReference>
<dbReference type="FunFam" id="3.40.50.300:FF:001067">
    <property type="entry name" value="DNA mismatch repair protein MSH5"/>
    <property type="match status" value="1"/>
</dbReference>
<dbReference type="GO" id="GO:0030983">
    <property type="term" value="F:mismatched DNA binding"/>
    <property type="evidence" value="ECO:0007669"/>
    <property type="project" value="InterPro"/>
</dbReference>
<dbReference type="GO" id="GO:0006298">
    <property type="term" value="P:mismatch repair"/>
    <property type="evidence" value="ECO:0007669"/>
    <property type="project" value="InterPro"/>
</dbReference>
<dbReference type="InterPro" id="IPR045076">
    <property type="entry name" value="MutS"/>
</dbReference>
<dbReference type="Pfam" id="PF00488">
    <property type="entry name" value="MutS_V"/>
    <property type="match status" value="1"/>
</dbReference>
<dbReference type="EMBL" id="KL648719">
    <property type="protein sequence ID" value="KEY64969.1"/>
    <property type="molecule type" value="Genomic_DNA"/>
</dbReference>
<evidence type="ECO:0000256" key="5">
    <source>
        <dbReference type="ARBA" id="ARBA00022741"/>
    </source>
</evidence>
<feature type="compositionally biased region" description="Low complexity" evidence="12">
    <location>
        <begin position="1"/>
        <end position="18"/>
    </location>
</feature>
<feature type="compositionally biased region" description="Low complexity" evidence="12">
    <location>
        <begin position="31"/>
        <end position="43"/>
    </location>
</feature>
<evidence type="ECO:0000256" key="1">
    <source>
        <dbReference type="ARBA" id="ARBA00004123"/>
    </source>
</evidence>
<evidence type="ECO:0000256" key="2">
    <source>
        <dbReference type="ARBA" id="ARBA00004286"/>
    </source>
</evidence>
<evidence type="ECO:0000256" key="3">
    <source>
        <dbReference type="ARBA" id="ARBA00006271"/>
    </source>
</evidence>
<dbReference type="InterPro" id="IPR007696">
    <property type="entry name" value="DNA_mismatch_repair_MutS_core"/>
</dbReference>
<dbReference type="GO" id="GO:0005634">
    <property type="term" value="C:nucleus"/>
    <property type="evidence" value="ECO:0007669"/>
    <property type="project" value="UniProtKB-SubCell"/>
</dbReference>
<organism evidence="14 15">
    <name type="scientific">Stachybotrys chartarum (strain CBS 109288 / IBT 7711)</name>
    <name type="common">Toxic black mold</name>
    <name type="synonym">Stilbospora chartarum</name>
    <dbReference type="NCBI Taxonomy" id="1280523"/>
    <lineage>
        <taxon>Eukaryota</taxon>
        <taxon>Fungi</taxon>
        <taxon>Dikarya</taxon>
        <taxon>Ascomycota</taxon>
        <taxon>Pezizomycotina</taxon>
        <taxon>Sordariomycetes</taxon>
        <taxon>Hypocreomycetidae</taxon>
        <taxon>Hypocreales</taxon>
        <taxon>Stachybotryaceae</taxon>
        <taxon>Stachybotrys</taxon>
    </lineage>
</organism>
<sequence length="968" mass="106094">MGRSQFRASSRSSAISSKAEARHTPRRRGTRSSATSGGSISRSFTPTRGRSNTSFTRASGRPNASSTSCLGSVSSEPTAQAVHNLASAPSPPLAVELDADGCLEEIIMAIDLGDNQTIGCATFSTVNGTLSLMDEIAMADSILYDQVITHLQPTTVLASARAPESLLQRLEARAEHSQNESNSANFILRFLQSSEFSYDAACERLVGLEACTQTDVQAVFAASGTDAINDDLEMVLGRSVVSEASKFKLMRCGALVNLENSVSIGCAGAVLAEVHRRRSASSLPDGGYMEIQFQVGRVTTFSVSNYMHIDAETLSSLQILQSEPHPNSQVWGLDPNGSGTKESLSVYGLFHHFACTPQGRISLKKLFLRPTLDLSVIEERQRTIAVMLKPRNVEGLRLAVGALRKIDNIRAACTQLRKGATLRRFAVQALKLRECIITQFASEDHVIFRKIVHDIRSPELMSVGDMINKTIDFEQSKERQRPSVRMGVDARLDELKRRYDGMGNFLTTIVHHVNRHLPEWASHYVKSCMFLPQLGFLMAVEADPVIGTTRFESEEIGDDMWEKVFTSDNVDCYKNKYMRELDAQYGDMYCEIGGNCELAEVSKDSLINSRLDMEVELTHELATDVLKHEEMLVSASDLCGEFDALLALALGAEKYGWTSPQMVSRSTIHIEGGRHPLQELVVPSFVPNDCDIRGHESPGSHSHENGQAIILTGPNHSGKSIYLKQTAIIVYLAHIGSFVPADKAVVGITDKILTRISTRESMVRAESAFAIDLRQVAQAMKTLTSRSLIIIDEFGKGTNTDDGIGLMGALIDYLSSFGEGMPRLLLATHFHELIEGGYLDEYPMLAHHHMDVRTDNDGNQLEKEIIYLFKITLGPSSASFGGRCAALNGVPTEVVARAETLSLLLARNEDLSSACAKLSDSEKQRLEVAESVARQFVQADLSEDSHDGTSTEKGGLAMKTLLRKWMST</sequence>
<dbReference type="Gene3D" id="3.40.50.300">
    <property type="entry name" value="P-loop containing nucleotide triphosphate hydrolases"/>
    <property type="match status" value="1"/>
</dbReference>
<keyword evidence="8" id="KW-0539">Nucleus</keyword>
<dbReference type="GO" id="GO:0005694">
    <property type="term" value="C:chromosome"/>
    <property type="evidence" value="ECO:0007669"/>
    <property type="project" value="UniProtKB-SubCell"/>
</dbReference>
<evidence type="ECO:0000256" key="8">
    <source>
        <dbReference type="ARBA" id="ARBA00023242"/>
    </source>
</evidence>
<dbReference type="InterPro" id="IPR027417">
    <property type="entry name" value="P-loop_NTPase"/>
</dbReference>
<dbReference type="InterPro" id="IPR000432">
    <property type="entry name" value="DNA_mismatch_repair_MutS_C"/>
</dbReference>
<keyword evidence="4" id="KW-0158">Chromosome</keyword>
<feature type="region of interest" description="Disordered" evidence="12">
    <location>
        <begin position="1"/>
        <end position="73"/>
    </location>
</feature>
<evidence type="ECO:0000313" key="14">
    <source>
        <dbReference type="EMBL" id="KEY64969.1"/>
    </source>
</evidence>
<dbReference type="SUPFAM" id="SSF48334">
    <property type="entry name" value="DNA repair protein MutS, domain III"/>
    <property type="match status" value="1"/>
</dbReference>
<gene>
    <name evidence="14" type="ORF">S7711_08210</name>
</gene>
<comment type="similarity">
    <text evidence="3">Belongs to the DNA mismatch repair MutS family.</text>
</comment>
<name>A0A084AI40_STACB</name>
<dbReference type="HOGENOM" id="CLU_002472_8_0_1"/>
<dbReference type="SUPFAM" id="SSF52540">
    <property type="entry name" value="P-loop containing nucleoside triphosphate hydrolases"/>
    <property type="match status" value="1"/>
</dbReference>
<evidence type="ECO:0000256" key="10">
    <source>
        <dbReference type="ARBA" id="ARBA00073549"/>
    </source>
</evidence>
<dbReference type="Proteomes" id="UP000028045">
    <property type="component" value="Unassembled WGS sequence"/>
</dbReference>
<evidence type="ECO:0000256" key="11">
    <source>
        <dbReference type="ARBA" id="ARBA00077470"/>
    </source>
</evidence>
<dbReference type="PROSITE" id="PS00486">
    <property type="entry name" value="DNA_MISMATCH_REPAIR_2"/>
    <property type="match status" value="1"/>
</dbReference>
<comment type="subcellular location">
    <subcellularLocation>
        <location evidence="2">Chromosome</location>
    </subcellularLocation>
    <subcellularLocation>
        <location evidence="1">Nucleus</location>
    </subcellularLocation>
</comment>
<dbReference type="AlphaFoldDB" id="A0A084AI40"/>
<keyword evidence="6" id="KW-0067">ATP-binding</keyword>
<keyword evidence="9" id="KW-0469">Meiosis</keyword>
<dbReference type="GO" id="GO:0140664">
    <property type="term" value="F:ATP-dependent DNA damage sensor activity"/>
    <property type="evidence" value="ECO:0007669"/>
    <property type="project" value="InterPro"/>
</dbReference>
<dbReference type="Pfam" id="PF05192">
    <property type="entry name" value="MutS_III"/>
    <property type="match status" value="1"/>
</dbReference>
<feature type="domain" description="DNA mismatch repair proteins mutS family" evidence="13">
    <location>
        <begin position="787"/>
        <end position="803"/>
    </location>
</feature>
<evidence type="ECO:0000256" key="12">
    <source>
        <dbReference type="SAM" id="MobiDB-lite"/>
    </source>
</evidence>
<evidence type="ECO:0000313" key="15">
    <source>
        <dbReference type="Proteomes" id="UP000028045"/>
    </source>
</evidence>
<dbReference type="OrthoDB" id="29596at2759"/>
<evidence type="ECO:0000256" key="6">
    <source>
        <dbReference type="ARBA" id="ARBA00022840"/>
    </source>
</evidence>
<evidence type="ECO:0000256" key="7">
    <source>
        <dbReference type="ARBA" id="ARBA00023125"/>
    </source>
</evidence>
<evidence type="ECO:0000256" key="4">
    <source>
        <dbReference type="ARBA" id="ARBA00022454"/>
    </source>
</evidence>
<accession>A0A084AI40</accession>
<feature type="compositionally biased region" description="Polar residues" evidence="12">
    <location>
        <begin position="44"/>
        <end position="73"/>
    </location>
</feature>
<dbReference type="PANTHER" id="PTHR11361:SF20">
    <property type="entry name" value="MUTS PROTEIN HOMOLOG 5"/>
    <property type="match status" value="1"/>
</dbReference>
<evidence type="ECO:0000256" key="9">
    <source>
        <dbReference type="ARBA" id="ARBA00023254"/>
    </source>
</evidence>
<proteinExistence type="inferred from homology"/>
<dbReference type="GO" id="GO:0051026">
    <property type="term" value="P:chiasma assembly"/>
    <property type="evidence" value="ECO:0007669"/>
    <property type="project" value="UniProtKB-ARBA"/>
</dbReference>